<dbReference type="EMBL" id="KL596764">
    <property type="protein sequence ID" value="KER25846.1"/>
    <property type="molecule type" value="Genomic_DNA"/>
</dbReference>
<accession>A0A074ZEW9</accession>
<dbReference type="InterPro" id="IPR001683">
    <property type="entry name" value="PX_dom"/>
</dbReference>
<name>A0A074ZEW9_OPIVI</name>
<dbReference type="InterPro" id="IPR027267">
    <property type="entry name" value="AH/BAR_dom_sf"/>
</dbReference>
<dbReference type="Gene3D" id="1.20.1270.60">
    <property type="entry name" value="Arfaptin homology (AH) domain/BAR domain"/>
    <property type="match status" value="2"/>
</dbReference>
<evidence type="ECO:0000259" key="2">
    <source>
        <dbReference type="PROSITE" id="PS50195"/>
    </source>
</evidence>
<feature type="domain" description="PX" evidence="2">
    <location>
        <begin position="209"/>
        <end position="337"/>
    </location>
</feature>
<gene>
    <name evidence="3" type="ORF">T265_06764</name>
</gene>
<dbReference type="CDD" id="cd06859">
    <property type="entry name" value="PX_SNX1_2_like"/>
    <property type="match status" value="1"/>
</dbReference>
<dbReference type="PANTHER" id="PTHR10555:SF170">
    <property type="entry name" value="FI18122P1"/>
    <property type="match status" value="1"/>
</dbReference>
<dbReference type="GeneID" id="20320943"/>
<organism evidence="3 4">
    <name type="scientific">Opisthorchis viverrini</name>
    <name type="common">Southeast Asian liver fluke</name>
    <dbReference type="NCBI Taxonomy" id="6198"/>
    <lineage>
        <taxon>Eukaryota</taxon>
        <taxon>Metazoa</taxon>
        <taxon>Spiralia</taxon>
        <taxon>Lophotrochozoa</taxon>
        <taxon>Platyhelminthes</taxon>
        <taxon>Trematoda</taxon>
        <taxon>Digenea</taxon>
        <taxon>Opisthorchiida</taxon>
        <taxon>Opisthorchiata</taxon>
        <taxon>Opisthorchiidae</taxon>
        <taxon>Opisthorchis</taxon>
    </lineage>
</organism>
<dbReference type="GO" id="GO:0005768">
    <property type="term" value="C:endosome"/>
    <property type="evidence" value="ECO:0007669"/>
    <property type="project" value="TreeGrafter"/>
</dbReference>
<dbReference type="Pfam" id="PF09325">
    <property type="entry name" value="Vps5"/>
    <property type="match status" value="2"/>
</dbReference>
<dbReference type="Gene3D" id="3.30.1520.10">
    <property type="entry name" value="Phox-like domain"/>
    <property type="match status" value="1"/>
</dbReference>
<protein>
    <recommendedName>
        <fullName evidence="2">PX domain-containing protein</fullName>
    </recommendedName>
</protein>
<dbReference type="Proteomes" id="UP000054324">
    <property type="component" value="Unassembled WGS sequence"/>
</dbReference>
<keyword evidence="4" id="KW-1185">Reference proteome</keyword>
<evidence type="ECO:0000313" key="3">
    <source>
        <dbReference type="EMBL" id="KER25846.1"/>
    </source>
</evidence>
<dbReference type="RefSeq" id="XP_009170381.1">
    <property type="nucleotide sequence ID" value="XM_009172117.1"/>
</dbReference>
<dbReference type="STRING" id="6198.A0A074ZEW9"/>
<dbReference type="InterPro" id="IPR015404">
    <property type="entry name" value="Vps5_C"/>
</dbReference>
<dbReference type="SMART" id="SM00312">
    <property type="entry name" value="PX"/>
    <property type="match status" value="1"/>
</dbReference>
<sequence length="641" mass="73642">MRSMHESAMAQVTFANLRHLGNREVSFFRAFRCPPMLRWVGHVLRMSEDCPPRKDLFAKPWTEWKRPRGEQLTRKLGRVVNRRLPGWGLPGLKSPAVNDIGGSGPIAQPVALVHQSYRLQCVAIQFLNKLSMPSPPRLGFVFHFRTMEGQNNEFGHESPACVIDEQDLSCSHFIQSVANLELDQCSPPPVSDPVRNGVKTRDEVPEKPKIYSVRVTDPVKVGDGMGAYIVYHVIFNGYDHPFKGTSFHVTRRFSDFLGLYVKIYNRHHSTGIIIPPAPDKNVLGSTKIKMSKDISQENEFVERRRVALERFLHRLLNHPVLREDPDLREFLEFTGDLPRSVNTQLLSGASAKKIFKNVGDAIGKIAYKMEDPDDYFDLKFEELESWERQLKRLHSALSLLVSSNQDLASSKFTVSRTISQLANVEEHTGLAQALGRLADTEEEVSQQHAVLAEAELTYLVDFARDTLGMIQACKDALDERVKAFRNWKTAEALLRMKREQKVRLELAGRYDQRKMVGLDAEIDEDALDERVKAFRNWKTAEALLRMKREQKVRLELAGRYDQRKMVGLDAEIDETTKRVEQEQERFNNISSIIKVEMERVDLTRFDDLKQAATDFLEVMLQNQEKHLETWEAYLLRARSIN</sequence>
<comment type="similarity">
    <text evidence="1">Belongs to the sorting nexin family.</text>
</comment>
<dbReference type="InterPro" id="IPR036871">
    <property type="entry name" value="PX_dom_sf"/>
</dbReference>
<dbReference type="OrthoDB" id="271164at2759"/>
<evidence type="ECO:0000313" key="4">
    <source>
        <dbReference type="Proteomes" id="UP000054324"/>
    </source>
</evidence>
<dbReference type="PROSITE" id="PS50195">
    <property type="entry name" value="PX"/>
    <property type="match status" value="1"/>
</dbReference>
<evidence type="ECO:0000256" key="1">
    <source>
        <dbReference type="ARBA" id="ARBA00010883"/>
    </source>
</evidence>
<reference evidence="3 4" key="1">
    <citation type="submission" date="2013-11" db="EMBL/GenBank/DDBJ databases">
        <title>Opisthorchis viverrini - life in the bile duct.</title>
        <authorList>
            <person name="Young N.D."/>
            <person name="Nagarajan N."/>
            <person name="Lin S.J."/>
            <person name="Korhonen P.K."/>
            <person name="Jex A.R."/>
            <person name="Hall R.S."/>
            <person name="Safavi-Hemami H."/>
            <person name="Kaewkong W."/>
            <person name="Bertrand D."/>
            <person name="Gao S."/>
            <person name="Seet Q."/>
            <person name="Wongkham S."/>
            <person name="Teh B.T."/>
            <person name="Wongkham C."/>
            <person name="Intapan P.M."/>
            <person name="Maleewong W."/>
            <person name="Yang X."/>
            <person name="Hu M."/>
            <person name="Wang Z."/>
            <person name="Hofmann A."/>
            <person name="Sternberg P.W."/>
            <person name="Tan P."/>
            <person name="Wang J."/>
            <person name="Gasser R.B."/>
        </authorList>
    </citation>
    <scope>NUCLEOTIDE SEQUENCE [LARGE SCALE GENOMIC DNA]</scope>
</reference>
<dbReference type="CTD" id="20320943"/>
<dbReference type="Pfam" id="PF00787">
    <property type="entry name" value="PX"/>
    <property type="match status" value="1"/>
</dbReference>
<dbReference type="AlphaFoldDB" id="A0A074ZEW9"/>
<dbReference type="SUPFAM" id="SSF64268">
    <property type="entry name" value="PX domain"/>
    <property type="match status" value="1"/>
</dbReference>
<dbReference type="GO" id="GO:0035091">
    <property type="term" value="F:phosphatidylinositol binding"/>
    <property type="evidence" value="ECO:0007669"/>
    <property type="project" value="InterPro"/>
</dbReference>
<proteinExistence type="inferred from homology"/>
<dbReference type="KEGG" id="ovi:T265_06764"/>
<dbReference type="PANTHER" id="PTHR10555">
    <property type="entry name" value="SORTING NEXIN"/>
    <property type="match status" value="1"/>
</dbReference>